<protein>
    <submittedName>
        <fullName evidence="6">Unannotated protein</fullName>
    </submittedName>
</protein>
<reference evidence="6" key="1">
    <citation type="submission" date="2020-05" db="EMBL/GenBank/DDBJ databases">
        <authorList>
            <person name="Chiriac C."/>
            <person name="Salcher M."/>
            <person name="Ghai R."/>
            <person name="Kavagutti S V."/>
        </authorList>
    </citation>
    <scope>NUCLEOTIDE SEQUENCE</scope>
</reference>
<keyword evidence="3" id="KW-0520">NAD</keyword>
<dbReference type="Pfam" id="PF02826">
    <property type="entry name" value="2-Hacid_dh_C"/>
    <property type="match status" value="1"/>
</dbReference>
<sequence length="323" mass="33733">MRVLVTYGGYSIDHPDAGGTLARAGLSAEMHPRQSDRTPDELSALIGDAVAVIADADPFNADVLERAANLRVIARTGVGLDSIDLEAATHHGVIVTVTPNVNNETVADHTLALILAVLRRVRLEDARVRAGGWRAFEEPLGQIHGRTVGLIGYGAIGRAVARRIEAFGARLLVHDPFVDAAEVELTALDDLLAQSDIVSLHLPLSPETLHVIDADALARMKPGAVLVNTARGPLVDQAALVEALVEGRLGGAGLDVFETEPPAGDAVLALDRIVASPHIGGISDAANLAMSRLATGSVLAALDGRAEGTVVNPDALRNAVWAR</sequence>
<dbReference type="PROSITE" id="PS00671">
    <property type="entry name" value="D_2_HYDROXYACID_DH_3"/>
    <property type="match status" value="1"/>
</dbReference>
<name>A0A6J7EN76_9ZZZZ</name>
<dbReference type="CDD" id="cd12172">
    <property type="entry name" value="PGDH_like_2"/>
    <property type="match status" value="1"/>
</dbReference>
<dbReference type="InterPro" id="IPR036291">
    <property type="entry name" value="NAD(P)-bd_dom_sf"/>
</dbReference>
<feature type="domain" description="D-isomer specific 2-hydroxyacid dehydrogenase NAD-binding" evidence="5">
    <location>
        <begin position="111"/>
        <end position="280"/>
    </location>
</feature>
<dbReference type="GO" id="GO:0005829">
    <property type="term" value="C:cytosol"/>
    <property type="evidence" value="ECO:0007669"/>
    <property type="project" value="TreeGrafter"/>
</dbReference>
<evidence type="ECO:0000256" key="3">
    <source>
        <dbReference type="ARBA" id="ARBA00023027"/>
    </source>
</evidence>
<dbReference type="InterPro" id="IPR029753">
    <property type="entry name" value="D-isomer_DH_CS"/>
</dbReference>
<dbReference type="PANTHER" id="PTHR10996">
    <property type="entry name" value="2-HYDROXYACID DEHYDROGENASE-RELATED"/>
    <property type="match status" value="1"/>
</dbReference>
<evidence type="ECO:0000256" key="1">
    <source>
        <dbReference type="ARBA" id="ARBA00005854"/>
    </source>
</evidence>
<keyword evidence="2" id="KW-0560">Oxidoreductase</keyword>
<proteinExistence type="inferred from homology"/>
<evidence type="ECO:0000256" key="2">
    <source>
        <dbReference type="ARBA" id="ARBA00023002"/>
    </source>
</evidence>
<dbReference type="SUPFAM" id="SSF52283">
    <property type="entry name" value="Formate/glycerate dehydrogenase catalytic domain-like"/>
    <property type="match status" value="1"/>
</dbReference>
<dbReference type="FunFam" id="3.40.50.720:FF:000203">
    <property type="entry name" value="D-3-phosphoglycerate dehydrogenase (SerA)"/>
    <property type="match status" value="1"/>
</dbReference>
<dbReference type="Pfam" id="PF00389">
    <property type="entry name" value="2-Hacid_dh"/>
    <property type="match status" value="1"/>
</dbReference>
<dbReference type="GO" id="GO:0016618">
    <property type="term" value="F:hydroxypyruvate reductase [NAD(P)H] activity"/>
    <property type="evidence" value="ECO:0007669"/>
    <property type="project" value="TreeGrafter"/>
</dbReference>
<organism evidence="6">
    <name type="scientific">freshwater metagenome</name>
    <dbReference type="NCBI Taxonomy" id="449393"/>
    <lineage>
        <taxon>unclassified sequences</taxon>
        <taxon>metagenomes</taxon>
        <taxon>ecological metagenomes</taxon>
    </lineage>
</organism>
<dbReference type="GO" id="GO:0030267">
    <property type="term" value="F:glyoxylate reductase (NADPH) activity"/>
    <property type="evidence" value="ECO:0007669"/>
    <property type="project" value="TreeGrafter"/>
</dbReference>
<dbReference type="AlphaFoldDB" id="A0A6J7EN76"/>
<evidence type="ECO:0000259" key="4">
    <source>
        <dbReference type="Pfam" id="PF00389"/>
    </source>
</evidence>
<gene>
    <name evidence="6" type="ORF">UFOPK3423_01506</name>
</gene>
<dbReference type="InterPro" id="IPR006139">
    <property type="entry name" value="D-isomer_2_OHA_DH_cat_dom"/>
</dbReference>
<evidence type="ECO:0000313" key="6">
    <source>
        <dbReference type="EMBL" id="CAB4882660.1"/>
    </source>
</evidence>
<dbReference type="EMBL" id="CAFBLQ010000213">
    <property type="protein sequence ID" value="CAB4882660.1"/>
    <property type="molecule type" value="Genomic_DNA"/>
</dbReference>
<dbReference type="InterPro" id="IPR006140">
    <property type="entry name" value="D-isomer_DH_NAD-bd"/>
</dbReference>
<evidence type="ECO:0000259" key="5">
    <source>
        <dbReference type="Pfam" id="PF02826"/>
    </source>
</evidence>
<accession>A0A6J7EN76</accession>
<comment type="similarity">
    <text evidence="1">Belongs to the D-isomer specific 2-hydroxyacid dehydrogenase family.</text>
</comment>
<dbReference type="SUPFAM" id="SSF51735">
    <property type="entry name" value="NAD(P)-binding Rossmann-fold domains"/>
    <property type="match status" value="1"/>
</dbReference>
<dbReference type="InterPro" id="IPR050223">
    <property type="entry name" value="D-isomer_2-hydroxyacid_DH"/>
</dbReference>
<feature type="domain" description="D-isomer specific 2-hydroxyacid dehydrogenase catalytic" evidence="4">
    <location>
        <begin position="30"/>
        <end position="312"/>
    </location>
</feature>
<dbReference type="PROSITE" id="PS00670">
    <property type="entry name" value="D_2_HYDROXYACID_DH_2"/>
    <property type="match status" value="1"/>
</dbReference>
<dbReference type="Gene3D" id="3.40.50.720">
    <property type="entry name" value="NAD(P)-binding Rossmann-like Domain"/>
    <property type="match status" value="2"/>
</dbReference>
<dbReference type="PANTHER" id="PTHR10996:SF283">
    <property type="entry name" value="GLYOXYLATE_HYDROXYPYRUVATE REDUCTASE B"/>
    <property type="match status" value="1"/>
</dbReference>
<dbReference type="GO" id="GO:0051287">
    <property type="term" value="F:NAD binding"/>
    <property type="evidence" value="ECO:0007669"/>
    <property type="project" value="InterPro"/>
</dbReference>